<dbReference type="AlphaFoldDB" id="A0A3A8K553"/>
<dbReference type="RefSeq" id="WP_120603465.1">
    <property type="nucleotide sequence ID" value="NZ_JABFJX010000032.1"/>
</dbReference>
<sequence>MQTKPTRLAAVVLVSAAACQRSEPAAVHARPSDPPAAPTLAVVPPDAGNGDDTSAVNARIQTVLGEPAKYEQAFASFQKAVAAHDSKAVAALVAYPFTANVGGRKVKLPDAASFVRHYDAIVTPVIANVITRQRYADLFVNAEGVMFGQGEAWLNGICKDAACKDFDVRVIAIQSAN</sequence>
<name>A0A3A8K553_9BACT</name>
<protein>
    <submittedName>
        <fullName evidence="1">Uncharacterized protein</fullName>
    </submittedName>
</protein>
<evidence type="ECO:0000313" key="1">
    <source>
        <dbReference type="EMBL" id="RKH02626.1"/>
    </source>
</evidence>
<accession>A0A3A8K553</accession>
<comment type="caution">
    <text evidence="1">The sequence shown here is derived from an EMBL/GenBank/DDBJ whole genome shotgun (WGS) entry which is preliminary data.</text>
</comment>
<dbReference type="PROSITE" id="PS51257">
    <property type="entry name" value="PROKAR_LIPOPROTEIN"/>
    <property type="match status" value="1"/>
</dbReference>
<organism evidence="1 2">
    <name type="scientific">Corallococcus carmarthensis</name>
    <dbReference type="NCBI Taxonomy" id="2316728"/>
    <lineage>
        <taxon>Bacteria</taxon>
        <taxon>Pseudomonadati</taxon>
        <taxon>Myxococcota</taxon>
        <taxon>Myxococcia</taxon>
        <taxon>Myxococcales</taxon>
        <taxon>Cystobacterineae</taxon>
        <taxon>Myxococcaceae</taxon>
        <taxon>Corallococcus</taxon>
    </lineage>
</organism>
<reference evidence="2" key="1">
    <citation type="submission" date="2018-09" db="EMBL/GenBank/DDBJ databases">
        <authorList>
            <person name="Livingstone P.G."/>
            <person name="Whitworth D.E."/>
        </authorList>
    </citation>
    <scope>NUCLEOTIDE SEQUENCE [LARGE SCALE GENOMIC DNA]</scope>
    <source>
        <strain evidence="2">CA043D</strain>
    </source>
</reference>
<dbReference type="OrthoDB" id="5455653at2"/>
<dbReference type="EMBL" id="RAWE01000051">
    <property type="protein sequence ID" value="RKH02626.1"/>
    <property type="molecule type" value="Genomic_DNA"/>
</dbReference>
<keyword evidence="2" id="KW-1185">Reference proteome</keyword>
<gene>
    <name evidence="1" type="ORF">D7X32_16300</name>
</gene>
<proteinExistence type="predicted"/>
<evidence type="ECO:0000313" key="2">
    <source>
        <dbReference type="Proteomes" id="UP000268313"/>
    </source>
</evidence>
<dbReference type="Proteomes" id="UP000268313">
    <property type="component" value="Unassembled WGS sequence"/>
</dbReference>